<dbReference type="EMBL" id="JAKLTY010000024">
    <property type="protein sequence ID" value="MCG2630877.1"/>
    <property type="molecule type" value="Genomic_DNA"/>
</dbReference>
<evidence type="ECO:0000313" key="2">
    <source>
        <dbReference type="EMBL" id="MCG2630877.1"/>
    </source>
</evidence>
<dbReference type="AlphaFoldDB" id="A0A9X1RB73"/>
<evidence type="ECO:0000313" key="4">
    <source>
        <dbReference type="Proteomes" id="UP001139012"/>
    </source>
</evidence>
<proteinExistence type="predicted"/>
<protein>
    <submittedName>
        <fullName evidence="2">Uncharacterized protein</fullName>
    </submittedName>
</protein>
<sequence>MTVFSATSPRSSRTNAKMSAKARARTHLIPLALTCAFAVSAVGLVAYLLWPTWSTGGADAPDKLPVSVGGTLFNLPISAIRMKIQRHSGPQERIDLDFLYPSLDAPSGPTHVTADTVDTAMQPIDRIFLSIAAHHDALSPEQRTATIYPRYLEQAATAPDDGLTMRAFRSDTPYGSEDLYSASAPALAARCTRDASTPGMCLSERRVDGADLTFRFPRSWLSQWRDVAGAMDRLTAQLRGPKG</sequence>
<keyword evidence="1" id="KW-1133">Transmembrane helix</keyword>
<accession>A0A9X1RB73</accession>
<evidence type="ECO:0000313" key="3">
    <source>
        <dbReference type="EMBL" id="MCG2672096.1"/>
    </source>
</evidence>
<keyword evidence="1" id="KW-0812">Transmembrane</keyword>
<reference evidence="2" key="1">
    <citation type="submission" date="2022-01" db="EMBL/GenBank/DDBJ databases">
        <title>Genome sequnece data of strain Bradyrhizobium sp. nov.</title>
        <authorList>
            <person name="Zhang J."/>
        </authorList>
    </citation>
    <scope>NUCLEOTIDE SEQUENCE</scope>
    <source>
        <strain evidence="3">WYCCWR 12774</strain>
        <strain evidence="2">WYCCWR 13023</strain>
    </source>
</reference>
<gene>
    <name evidence="3" type="ORF">L6637_34645</name>
    <name evidence="2" type="ORF">L6654_30045</name>
</gene>
<comment type="caution">
    <text evidence="2">The sequence shown here is derived from an EMBL/GenBank/DDBJ whole genome shotgun (WGS) entry which is preliminary data.</text>
</comment>
<dbReference type="Proteomes" id="UP001139012">
    <property type="component" value="Unassembled WGS sequence"/>
</dbReference>
<evidence type="ECO:0000313" key="5">
    <source>
        <dbReference type="Proteomes" id="UP001139054"/>
    </source>
</evidence>
<keyword evidence="1" id="KW-0472">Membrane</keyword>
<feature type="transmembrane region" description="Helical" evidence="1">
    <location>
        <begin position="28"/>
        <end position="50"/>
    </location>
</feature>
<dbReference type="Proteomes" id="UP001139054">
    <property type="component" value="Unassembled WGS sequence"/>
</dbReference>
<dbReference type="EMBL" id="JAKLUA010000018">
    <property type="protein sequence ID" value="MCG2672096.1"/>
    <property type="molecule type" value="Genomic_DNA"/>
</dbReference>
<name>A0A9X1RB73_9BRAD</name>
<keyword evidence="4" id="KW-1185">Reference proteome</keyword>
<evidence type="ECO:0000256" key="1">
    <source>
        <dbReference type="SAM" id="Phobius"/>
    </source>
</evidence>
<organism evidence="2 5">
    <name type="scientific">Bradyrhizobium zhengyangense</name>
    <dbReference type="NCBI Taxonomy" id="2911009"/>
    <lineage>
        <taxon>Bacteria</taxon>
        <taxon>Pseudomonadati</taxon>
        <taxon>Pseudomonadota</taxon>
        <taxon>Alphaproteobacteria</taxon>
        <taxon>Hyphomicrobiales</taxon>
        <taxon>Nitrobacteraceae</taxon>
        <taxon>Bradyrhizobium</taxon>
    </lineage>
</organism>